<evidence type="ECO:0000256" key="3">
    <source>
        <dbReference type="ARBA" id="ARBA00022553"/>
    </source>
</evidence>
<evidence type="ECO:0000256" key="4">
    <source>
        <dbReference type="ARBA" id="ARBA00022679"/>
    </source>
</evidence>
<dbReference type="PANTHER" id="PTHR43065:SF42">
    <property type="entry name" value="TWO-COMPONENT SENSOR PPRA"/>
    <property type="match status" value="1"/>
</dbReference>
<name>A0A5B9WBM8_9BACT</name>
<dbReference type="GO" id="GO:0006355">
    <property type="term" value="P:regulation of DNA-templated transcription"/>
    <property type="evidence" value="ECO:0007669"/>
    <property type="project" value="InterPro"/>
</dbReference>
<dbReference type="PROSITE" id="PS50112">
    <property type="entry name" value="PAS"/>
    <property type="match status" value="4"/>
</dbReference>
<dbReference type="EMBL" id="CP042997">
    <property type="protein sequence ID" value="QEH37982.1"/>
    <property type="molecule type" value="Genomic_DNA"/>
</dbReference>
<dbReference type="SMART" id="SM00091">
    <property type="entry name" value="PAS"/>
    <property type="match status" value="4"/>
</dbReference>
<dbReference type="InterPro" id="IPR005467">
    <property type="entry name" value="His_kinase_dom"/>
</dbReference>
<evidence type="ECO:0000259" key="11">
    <source>
        <dbReference type="PROSITE" id="PS50109"/>
    </source>
</evidence>
<evidence type="ECO:0000256" key="5">
    <source>
        <dbReference type="ARBA" id="ARBA00022741"/>
    </source>
</evidence>
<dbReference type="InterPro" id="IPR003594">
    <property type="entry name" value="HATPase_dom"/>
</dbReference>
<dbReference type="PRINTS" id="PR00344">
    <property type="entry name" value="BCTRLSENSOR"/>
</dbReference>
<dbReference type="InterPro" id="IPR036097">
    <property type="entry name" value="HisK_dim/P_sf"/>
</dbReference>
<keyword evidence="5" id="KW-0547">Nucleotide-binding</keyword>
<dbReference type="SMART" id="SM00086">
    <property type="entry name" value="PAC"/>
    <property type="match status" value="4"/>
</dbReference>
<dbReference type="InterPro" id="IPR004358">
    <property type="entry name" value="Sig_transdc_His_kin-like_C"/>
</dbReference>
<evidence type="ECO:0000313" key="14">
    <source>
        <dbReference type="EMBL" id="QEH37982.1"/>
    </source>
</evidence>
<dbReference type="SUPFAM" id="SSF55874">
    <property type="entry name" value="ATPase domain of HSP90 chaperone/DNA topoisomerase II/histidine kinase"/>
    <property type="match status" value="1"/>
</dbReference>
<dbReference type="Gene3D" id="3.30.450.20">
    <property type="entry name" value="PAS domain"/>
    <property type="match status" value="4"/>
</dbReference>
<proteinExistence type="predicted"/>
<dbReference type="Pfam" id="PF02518">
    <property type="entry name" value="HATPase_c"/>
    <property type="match status" value="1"/>
</dbReference>
<dbReference type="InterPro" id="IPR003661">
    <property type="entry name" value="HisK_dim/P_dom"/>
</dbReference>
<evidence type="ECO:0000313" key="15">
    <source>
        <dbReference type="Proteomes" id="UP000324233"/>
    </source>
</evidence>
<feature type="domain" description="PAS" evidence="12">
    <location>
        <begin position="292"/>
        <end position="362"/>
    </location>
</feature>
<evidence type="ECO:0000256" key="7">
    <source>
        <dbReference type="ARBA" id="ARBA00022840"/>
    </source>
</evidence>
<dbReference type="InterPro" id="IPR001610">
    <property type="entry name" value="PAC"/>
</dbReference>
<sequence length="850" mass="93339">MTSSPDIDGREMAPAPGPSDTPCADGARTTPGGPAGSLSARALCRLLESSPQPFAVADLEQRIIHANRAYGELLGYAPEDLLGLRVAELTASQPHDMTRRQHEDIVATGRNRRIVKDYRRRDGTLVRVEAMMDVFRDDEGRPAGVYCFATDISERIRAEEALRVSAEQYRELYDKAPVGYLEMDRTLRITKVNQTACELMGCEDGSLLGSSVLDLVEPDGRGALADALREKLDGMRPLLPYEQKVRTKDGRSLVVEIQERERRDGEGRVAGLRSVLQDVSGRKEAEARLIESERRARILFDGIHDAVFLHDQRGRILDANPAACRLLGYSRDELMSMTTSQIDSPEFAAGFEDRLRRQLQEGELSCEGLHRTKGGRLIPVEVTSSTVRIDQQTAILSMFRDITERKALERTRREFAAAQMRNAHEMERKNRALSESESRYRRLAEASLDGIVVADEGGRITLFNPAAEKMFGHDSGDVLGRPLDDLIPGLGDPGDPGPDRDVEEAAGAARPIFAGVGKTVELLGRRRDGGEFPLELSLSIVEVDGRPQYLGSIRDQTERQRMRAMLAHTDRLASIGLLSAGVAHEINNPLAYVLNNLAVLQREVKDLRNLIGLYESSREALAGADAAALAKIDEVAEEIDWAYLRENLEPMVERTRAGVQRVANIVGKMRGLARTTLPEWQVVPLCELVDGALEMMRGRLKHRRVDVAVRLGEVGKIECVPDQITQVLLNLLINALQAIEGSDRQEGGRIEIEASLSGPWVSVAVKDDGPGISPEHLDRLFDPFFTTKPVGEGTGLGLAISHQIIAGHGGRIEVEGRPGGGTCFRILLPRRSRRGAGPEASPAHSSTQGA</sequence>
<feature type="domain" description="PAC" evidence="13">
    <location>
        <begin position="108"/>
        <end position="164"/>
    </location>
</feature>
<feature type="domain" description="PAC" evidence="13">
    <location>
        <begin position="239"/>
        <end position="291"/>
    </location>
</feature>
<keyword evidence="9" id="KW-0175">Coiled coil</keyword>
<evidence type="ECO:0000256" key="8">
    <source>
        <dbReference type="ARBA" id="ARBA00023012"/>
    </source>
</evidence>
<dbReference type="PROSITE" id="PS50113">
    <property type="entry name" value="PAC"/>
    <property type="match status" value="2"/>
</dbReference>
<evidence type="ECO:0000259" key="13">
    <source>
        <dbReference type="PROSITE" id="PS50113"/>
    </source>
</evidence>
<reference evidence="14 15" key="1">
    <citation type="submission" date="2019-08" db="EMBL/GenBank/DDBJ databases">
        <title>Deep-cultivation of Planctomycetes and their phenomic and genomic characterization uncovers novel biology.</title>
        <authorList>
            <person name="Wiegand S."/>
            <person name="Jogler M."/>
            <person name="Boedeker C."/>
            <person name="Pinto D."/>
            <person name="Vollmers J."/>
            <person name="Rivas-Marin E."/>
            <person name="Kohn T."/>
            <person name="Peeters S.H."/>
            <person name="Heuer A."/>
            <person name="Rast P."/>
            <person name="Oberbeckmann S."/>
            <person name="Bunk B."/>
            <person name="Jeske O."/>
            <person name="Meyerdierks A."/>
            <person name="Storesund J.E."/>
            <person name="Kallscheuer N."/>
            <person name="Luecker S."/>
            <person name="Lage O.M."/>
            <person name="Pohl T."/>
            <person name="Merkel B.J."/>
            <person name="Hornburger P."/>
            <person name="Mueller R.-W."/>
            <person name="Bruemmer F."/>
            <person name="Labrenz M."/>
            <person name="Spormann A.M."/>
            <person name="Op den Camp H."/>
            <person name="Overmann J."/>
            <person name="Amann R."/>
            <person name="Jetten M.S.M."/>
            <person name="Mascher T."/>
            <person name="Medema M.H."/>
            <person name="Devos D.P."/>
            <person name="Kaster A.-K."/>
            <person name="Ovreas L."/>
            <person name="Rohde M."/>
            <person name="Galperin M.Y."/>
            <person name="Jogler C."/>
        </authorList>
    </citation>
    <scope>NUCLEOTIDE SEQUENCE [LARGE SCALE GENOMIC DNA]</scope>
    <source>
        <strain evidence="14 15">OJF2</strain>
    </source>
</reference>
<dbReference type="SUPFAM" id="SSF55785">
    <property type="entry name" value="PYP-like sensor domain (PAS domain)"/>
    <property type="match status" value="4"/>
</dbReference>
<dbReference type="SMART" id="SM00387">
    <property type="entry name" value="HATPase_c"/>
    <property type="match status" value="1"/>
</dbReference>
<evidence type="ECO:0000256" key="9">
    <source>
        <dbReference type="SAM" id="Coils"/>
    </source>
</evidence>
<dbReference type="InterPro" id="IPR036890">
    <property type="entry name" value="HATPase_C_sf"/>
</dbReference>
<dbReference type="InterPro" id="IPR035965">
    <property type="entry name" value="PAS-like_dom_sf"/>
</dbReference>
<feature type="coiled-coil region" evidence="9">
    <location>
        <begin position="590"/>
        <end position="617"/>
    </location>
</feature>
<keyword evidence="6 14" id="KW-0418">Kinase</keyword>
<feature type="region of interest" description="Disordered" evidence="10">
    <location>
        <begin position="831"/>
        <end position="850"/>
    </location>
</feature>
<dbReference type="InterPro" id="IPR013656">
    <property type="entry name" value="PAS_4"/>
</dbReference>
<keyword evidence="4 14" id="KW-0808">Transferase</keyword>
<gene>
    <name evidence="14" type="primary">kinE_3</name>
    <name evidence="14" type="ORF">OJF2_65780</name>
</gene>
<feature type="domain" description="PAS" evidence="12">
    <location>
        <begin position="39"/>
        <end position="109"/>
    </location>
</feature>
<keyword evidence="7" id="KW-0067">ATP-binding</keyword>
<dbReference type="PROSITE" id="PS50109">
    <property type="entry name" value="HIS_KIN"/>
    <property type="match status" value="1"/>
</dbReference>
<dbReference type="Gene3D" id="3.30.565.10">
    <property type="entry name" value="Histidine kinase-like ATPase, C-terminal domain"/>
    <property type="match status" value="1"/>
</dbReference>
<evidence type="ECO:0000256" key="1">
    <source>
        <dbReference type="ARBA" id="ARBA00000085"/>
    </source>
</evidence>
<feature type="region of interest" description="Disordered" evidence="10">
    <location>
        <begin position="1"/>
        <end position="35"/>
    </location>
</feature>
<dbReference type="AlphaFoldDB" id="A0A5B9WBM8"/>
<dbReference type="Pfam" id="PF13426">
    <property type="entry name" value="PAS_9"/>
    <property type="match status" value="2"/>
</dbReference>
<feature type="domain" description="PAS" evidence="12">
    <location>
        <begin position="165"/>
        <end position="235"/>
    </location>
</feature>
<evidence type="ECO:0000256" key="10">
    <source>
        <dbReference type="SAM" id="MobiDB-lite"/>
    </source>
</evidence>
<evidence type="ECO:0000256" key="6">
    <source>
        <dbReference type="ARBA" id="ARBA00022777"/>
    </source>
</evidence>
<keyword evidence="8" id="KW-0902">Two-component regulatory system</keyword>
<dbReference type="GO" id="GO:0005524">
    <property type="term" value="F:ATP binding"/>
    <property type="evidence" value="ECO:0007669"/>
    <property type="project" value="UniProtKB-KW"/>
</dbReference>
<organism evidence="14 15">
    <name type="scientific">Aquisphaera giovannonii</name>
    <dbReference type="NCBI Taxonomy" id="406548"/>
    <lineage>
        <taxon>Bacteria</taxon>
        <taxon>Pseudomonadati</taxon>
        <taxon>Planctomycetota</taxon>
        <taxon>Planctomycetia</taxon>
        <taxon>Isosphaerales</taxon>
        <taxon>Isosphaeraceae</taxon>
        <taxon>Aquisphaera</taxon>
    </lineage>
</organism>
<dbReference type="EC" id="2.7.13.3" evidence="2"/>
<dbReference type="PANTHER" id="PTHR43065">
    <property type="entry name" value="SENSOR HISTIDINE KINASE"/>
    <property type="match status" value="1"/>
</dbReference>
<dbReference type="Pfam" id="PF08448">
    <property type="entry name" value="PAS_4"/>
    <property type="match status" value="1"/>
</dbReference>
<dbReference type="Gene3D" id="1.10.287.130">
    <property type="match status" value="1"/>
</dbReference>
<dbReference type="CDD" id="cd00082">
    <property type="entry name" value="HisKA"/>
    <property type="match status" value="1"/>
</dbReference>
<protein>
    <recommendedName>
        <fullName evidence="2">histidine kinase</fullName>
        <ecNumber evidence="2">2.7.13.3</ecNumber>
    </recommendedName>
</protein>
<evidence type="ECO:0000259" key="12">
    <source>
        <dbReference type="PROSITE" id="PS50112"/>
    </source>
</evidence>
<feature type="domain" description="Histidine kinase" evidence="11">
    <location>
        <begin position="581"/>
        <end position="832"/>
    </location>
</feature>
<dbReference type="GO" id="GO:0000155">
    <property type="term" value="F:phosphorelay sensor kinase activity"/>
    <property type="evidence" value="ECO:0007669"/>
    <property type="project" value="InterPro"/>
</dbReference>
<accession>A0A5B9WBM8</accession>
<dbReference type="SUPFAM" id="SSF47384">
    <property type="entry name" value="Homodimeric domain of signal transducing histidine kinase"/>
    <property type="match status" value="1"/>
</dbReference>
<dbReference type="RefSeq" id="WP_148597476.1">
    <property type="nucleotide sequence ID" value="NZ_CP042997.1"/>
</dbReference>
<dbReference type="OrthoDB" id="5287556at2"/>
<dbReference type="KEGG" id="agv:OJF2_65780"/>
<dbReference type="InterPro" id="IPR013767">
    <property type="entry name" value="PAS_fold"/>
</dbReference>
<keyword evidence="15" id="KW-1185">Reference proteome</keyword>
<dbReference type="Pfam" id="PF00989">
    <property type="entry name" value="PAS"/>
    <property type="match status" value="1"/>
</dbReference>
<dbReference type="InterPro" id="IPR000700">
    <property type="entry name" value="PAS-assoc_C"/>
</dbReference>
<comment type="catalytic activity">
    <reaction evidence="1">
        <text>ATP + protein L-histidine = ADP + protein N-phospho-L-histidine.</text>
        <dbReference type="EC" id="2.7.13.3"/>
    </reaction>
</comment>
<dbReference type="CDD" id="cd00130">
    <property type="entry name" value="PAS"/>
    <property type="match status" value="4"/>
</dbReference>
<dbReference type="NCBIfam" id="TIGR00229">
    <property type="entry name" value="sensory_box"/>
    <property type="match status" value="4"/>
</dbReference>
<evidence type="ECO:0000256" key="2">
    <source>
        <dbReference type="ARBA" id="ARBA00012438"/>
    </source>
</evidence>
<keyword evidence="3" id="KW-0597">Phosphoprotein</keyword>
<dbReference type="InterPro" id="IPR000014">
    <property type="entry name" value="PAS"/>
</dbReference>
<dbReference type="Proteomes" id="UP000324233">
    <property type="component" value="Chromosome"/>
</dbReference>
<feature type="domain" description="PAS" evidence="12">
    <location>
        <begin position="436"/>
        <end position="481"/>
    </location>
</feature>